<dbReference type="EMBL" id="LVVM01003611">
    <property type="protein sequence ID" value="OJA14555.1"/>
    <property type="molecule type" value="Genomic_DNA"/>
</dbReference>
<dbReference type="CDD" id="cd11082">
    <property type="entry name" value="CYP61_CYP710"/>
    <property type="match status" value="1"/>
</dbReference>
<evidence type="ECO:0000256" key="7">
    <source>
        <dbReference type="ARBA" id="ARBA00022801"/>
    </source>
</evidence>
<dbReference type="InterPro" id="IPR036396">
    <property type="entry name" value="Cyt_P450_sf"/>
</dbReference>
<evidence type="ECO:0000313" key="13">
    <source>
        <dbReference type="EMBL" id="OJA14555.1"/>
    </source>
</evidence>
<evidence type="ECO:0008006" key="15">
    <source>
        <dbReference type="Google" id="ProtNLM"/>
    </source>
</evidence>
<evidence type="ECO:0000256" key="9">
    <source>
        <dbReference type="ARBA" id="ARBA00023004"/>
    </source>
</evidence>
<dbReference type="PANTHER" id="PTHR11010:SF117">
    <property type="entry name" value="SERINE PROTEASE 16"/>
    <property type="match status" value="1"/>
</dbReference>
<dbReference type="Proteomes" id="UP000183567">
    <property type="component" value="Unassembled WGS sequence"/>
</dbReference>
<dbReference type="SUPFAM" id="SSF48264">
    <property type="entry name" value="Cytochrome P450"/>
    <property type="match status" value="1"/>
</dbReference>
<dbReference type="InterPro" id="IPR017972">
    <property type="entry name" value="Cyt_P450_CS"/>
</dbReference>
<evidence type="ECO:0000256" key="3">
    <source>
        <dbReference type="ARBA" id="ARBA00011079"/>
    </source>
</evidence>
<evidence type="ECO:0000256" key="5">
    <source>
        <dbReference type="ARBA" id="ARBA00022723"/>
    </source>
</evidence>
<dbReference type="InterPro" id="IPR029058">
    <property type="entry name" value="AB_hydrolase_fold"/>
</dbReference>
<dbReference type="GO" id="GO:0016705">
    <property type="term" value="F:oxidoreductase activity, acting on paired donors, with incorporation or reduction of molecular oxygen"/>
    <property type="evidence" value="ECO:0007669"/>
    <property type="project" value="InterPro"/>
</dbReference>
<dbReference type="AlphaFoldDB" id="A0A1J8Q3L4"/>
<dbReference type="Pfam" id="PF05577">
    <property type="entry name" value="Peptidase_S28"/>
    <property type="match status" value="1"/>
</dbReference>
<evidence type="ECO:0000256" key="4">
    <source>
        <dbReference type="ARBA" id="ARBA00022670"/>
    </source>
</evidence>
<keyword evidence="8" id="KW-0560">Oxidoreductase</keyword>
<dbReference type="GO" id="GO:0070008">
    <property type="term" value="F:serine-type exopeptidase activity"/>
    <property type="evidence" value="ECO:0007669"/>
    <property type="project" value="InterPro"/>
</dbReference>
<keyword evidence="7" id="KW-0378">Hydrolase</keyword>
<dbReference type="Gene3D" id="1.10.630.10">
    <property type="entry name" value="Cytochrome P450"/>
    <property type="match status" value="1"/>
</dbReference>
<dbReference type="FunFam" id="1.10.630.10:FF:000021">
    <property type="entry name" value="Cytochrome P450 61"/>
    <property type="match status" value="1"/>
</dbReference>
<dbReference type="PROSITE" id="PS00086">
    <property type="entry name" value="CYTOCHROME_P450"/>
    <property type="match status" value="1"/>
</dbReference>
<evidence type="ECO:0000313" key="14">
    <source>
        <dbReference type="Proteomes" id="UP000183567"/>
    </source>
</evidence>
<evidence type="ECO:0000256" key="11">
    <source>
        <dbReference type="PIRSR" id="PIRSR602403-1"/>
    </source>
</evidence>
<dbReference type="PRINTS" id="PR00465">
    <property type="entry name" value="EP450IV"/>
</dbReference>
<dbReference type="STRING" id="180088.A0A1J8Q3L4"/>
<name>A0A1J8Q3L4_9AGAM</name>
<protein>
    <recommendedName>
        <fullName evidence="15">Cytochrome P450</fullName>
    </recommendedName>
</protein>
<dbReference type="GO" id="GO:0005506">
    <property type="term" value="F:iron ion binding"/>
    <property type="evidence" value="ECO:0007669"/>
    <property type="project" value="InterPro"/>
</dbReference>
<dbReference type="InterPro" id="IPR001128">
    <property type="entry name" value="Cyt_P450"/>
</dbReference>
<evidence type="ECO:0000256" key="6">
    <source>
        <dbReference type="ARBA" id="ARBA00022729"/>
    </source>
</evidence>
<proteinExistence type="inferred from homology"/>
<dbReference type="Pfam" id="PF00067">
    <property type="entry name" value="p450"/>
    <property type="match status" value="1"/>
</dbReference>
<keyword evidence="14" id="KW-1185">Reference proteome</keyword>
<feature type="signal peptide" evidence="12">
    <location>
        <begin position="1"/>
        <end position="18"/>
    </location>
</feature>
<dbReference type="SUPFAM" id="SSF53474">
    <property type="entry name" value="alpha/beta-Hydrolases"/>
    <property type="match status" value="1"/>
</dbReference>
<reference evidence="13 14" key="1">
    <citation type="submission" date="2016-03" db="EMBL/GenBank/DDBJ databases">
        <title>Comparative genomics of the ectomycorrhizal sister species Rhizopogon vinicolor and Rhizopogon vesiculosus (Basidiomycota: Boletales) reveals a divergence of the mating type B locus.</title>
        <authorList>
            <person name="Mujic A.B."/>
            <person name="Kuo A."/>
            <person name="Tritt A."/>
            <person name="Lipzen A."/>
            <person name="Chen C."/>
            <person name="Johnson J."/>
            <person name="Sharma A."/>
            <person name="Barry K."/>
            <person name="Grigoriev I.V."/>
            <person name="Spatafora J.W."/>
        </authorList>
    </citation>
    <scope>NUCLEOTIDE SEQUENCE [LARGE SCALE GENOMIC DNA]</scope>
    <source>
        <strain evidence="13 14">AM-OR11-056</strain>
    </source>
</reference>
<dbReference type="OrthoDB" id="2130629at2759"/>
<keyword evidence="4" id="KW-0645">Protease</keyword>
<accession>A0A1J8Q3L4</accession>
<dbReference type="InterPro" id="IPR002403">
    <property type="entry name" value="Cyt_P450_E_grp-IV"/>
</dbReference>
<dbReference type="GO" id="GO:0004497">
    <property type="term" value="F:monooxygenase activity"/>
    <property type="evidence" value="ECO:0007669"/>
    <property type="project" value="InterPro"/>
</dbReference>
<keyword evidence="9 11" id="KW-0408">Iron</keyword>
<feature type="chain" id="PRO_5009649591" description="Cytochrome P450" evidence="12">
    <location>
        <begin position="19"/>
        <end position="1146"/>
    </location>
</feature>
<evidence type="ECO:0000256" key="12">
    <source>
        <dbReference type="SAM" id="SignalP"/>
    </source>
</evidence>
<dbReference type="Gene3D" id="3.40.50.1820">
    <property type="entry name" value="alpha/beta hydrolase"/>
    <property type="match status" value="2"/>
</dbReference>
<dbReference type="GO" id="GO:0020037">
    <property type="term" value="F:heme binding"/>
    <property type="evidence" value="ECO:0007669"/>
    <property type="project" value="InterPro"/>
</dbReference>
<gene>
    <name evidence="13" type="ORF">AZE42_11474</name>
</gene>
<dbReference type="GO" id="GO:0006508">
    <property type="term" value="P:proteolysis"/>
    <property type="evidence" value="ECO:0007669"/>
    <property type="project" value="UniProtKB-KW"/>
</dbReference>
<evidence type="ECO:0000256" key="1">
    <source>
        <dbReference type="ARBA" id="ARBA00001971"/>
    </source>
</evidence>
<dbReference type="InterPro" id="IPR008758">
    <property type="entry name" value="Peptidase_S28"/>
</dbReference>
<keyword evidence="5 11" id="KW-0479">Metal-binding</keyword>
<comment type="similarity">
    <text evidence="3">Belongs to the peptidase S28 family.</text>
</comment>
<feature type="binding site" description="axial binding residue" evidence="11">
    <location>
        <position position="1090"/>
    </location>
    <ligand>
        <name>heme</name>
        <dbReference type="ChEBI" id="CHEBI:30413"/>
    </ligand>
    <ligandPart>
        <name>Fe</name>
        <dbReference type="ChEBI" id="CHEBI:18248"/>
    </ligandPart>
</feature>
<keyword evidence="11" id="KW-0349">Heme</keyword>
<dbReference type="PANTHER" id="PTHR11010">
    <property type="entry name" value="PROTEASE S28 PRO-X CARBOXYPEPTIDASE-RELATED"/>
    <property type="match status" value="1"/>
</dbReference>
<evidence type="ECO:0000256" key="10">
    <source>
        <dbReference type="ARBA" id="ARBA00023180"/>
    </source>
</evidence>
<comment type="caution">
    <text evidence="13">The sequence shown here is derived from an EMBL/GenBank/DDBJ whole genome shotgun (WGS) entry which is preliminary data.</text>
</comment>
<comment type="cofactor">
    <cofactor evidence="1 11">
        <name>heme</name>
        <dbReference type="ChEBI" id="CHEBI:30413"/>
    </cofactor>
</comment>
<evidence type="ECO:0000256" key="2">
    <source>
        <dbReference type="ARBA" id="ARBA00010617"/>
    </source>
</evidence>
<keyword evidence="10" id="KW-0325">Glycoprotein</keyword>
<dbReference type="GO" id="GO:0008239">
    <property type="term" value="F:dipeptidyl-peptidase activity"/>
    <property type="evidence" value="ECO:0007669"/>
    <property type="project" value="TreeGrafter"/>
</dbReference>
<comment type="similarity">
    <text evidence="2">Belongs to the cytochrome P450 family.</text>
</comment>
<evidence type="ECO:0000256" key="8">
    <source>
        <dbReference type="ARBA" id="ARBA00023002"/>
    </source>
</evidence>
<organism evidence="13 14">
    <name type="scientific">Rhizopogon vesiculosus</name>
    <dbReference type="NCBI Taxonomy" id="180088"/>
    <lineage>
        <taxon>Eukaryota</taxon>
        <taxon>Fungi</taxon>
        <taxon>Dikarya</taxon>
        <taxon>Basidiomycota</taxon>
        <taxon>Agaricomycotina</taxon>
        <taxon>Agaricomycetes</taxon>
        <taxon>Agaricomycetidae</taxon>
        <taxon>Boletales</taxon>
        <taxon>Suillineae</taxon>
        <taxon>Rhizopogonaceae</taxon>
        <taxon>Rhizopogon</taxon>
    </lineage>
</organism>
<keyword evidence="6 12" id="KW-0732">Signal</keyword>
<sequence length="1146" mass="128102">MRLAVVLFSSTLFLAANAASPSGADYIRAHGAQGVNLWRLASREKARENSKLTSQSHHTTPGLVVQDSSAAGFTAHTEEPNEFPDQWFTQPIDHFSKSSDTFEQRYWINTRHYTPGSGGPVIVLDGGETSGEDRIPFLDTGIVEILTRATGGVGVVLEHRYYGKSIPVSDLSTDNLRWLNNDQAAADSAHFMKNVTFSGIDEDLTAPNTPWIYYGGSYAGARAAHMKVLYPDIVYGSIASSGVTHASLSNWEYYDIIRNAADPTCIAHIERTVTIVDALIQLPYIKRYVKSLFGLQDLAHDDDFVSIVEAPLGYWQAKVWDPAVGSTKFDEFCAFLDKPRSGNDSIISLLPVGDEDRLGLHDAGKVDLSILNYADYIKENYVSKCDTSMEDCFGTYDDSKFLDTGLDEEWRLWQFQVCTEWGYFSTAPSDPAHPKIVSRLMTLDYASKICKQVGPALARAKVDDLIWTYDQAYPAGKHFTVPPMPNITAVNVLGDFGIAADRLAIIDGEVDPWRPCTPHSSYAADREDTILQPFKLIPDAVHHYDEYGLKNISEEPEEIRKIHGEMIVFVMEWLKDFQPPILDPHKEGTTVFHLVCLQETNRGLLPRLAGRLQFQESLISGILSPLMASLLRQFTSSVAPIPSSTSISLVDIPIPSFITSSSKSAAWFYTTAAILGGLLVLEQSVYRYKKKQLPGDRWTIPVIGKFADSMKPTMEGYMKQWNSGALSAISVFNIFIVMASSNEFSRKILNSPGYAEPCLVHSAKQILMPDNWVFLTGKTHVEYRRVLNTLFTRKALSIYVGIMDSIARKHLNEWLAAAQKDPSPRAIMMTARDLNMHTSLRVFCGNHIPEQGAVEINEKYWYITRALELVNFPFAFPGTKVYGAIQARKVAIKWLELAASKAKAAIANGCEPECMLDQWVKEMEAPGYKGRKDFSDREMAMVVFSFLFASQDAMSSGLIYGFQHLADHPDILAKIREEQYRVRAGDVDKPMTLEMLEEMPYLKAFVKESMRIKPPVTMVPYRTTKAFPISDDYTVPANSMVIPSFYNSLHDPSVFPEHDELIPERWLDPDSSANANPRNYLVFGSGPHKCVGIEYAVMNIGLVLATASVLMDWEHQVTPESDKVQIIATLFPKDGCLLKFSPRPRP</sequence>